<reference evidence="3 4" key="1">
    <citation type="submission" date="2014-04" db="EMBL/GenBank/DDBJ databases">
        <authorList>
            <person name="Sears C."/>
            <person name="Carroll K."/>
            <person name="Sack B.R."/>
            <person name="Qadri F."/>
            <person name="Myers L.L."/>
            <person name="Chung G.-T."/>
            <person name="Escheverria P."/>
            <person name="Fraser C.M."/>
            <person name="Sadzewicz L."/>
            <person name="Shefchek K.A."/>
            <person name="Tallon L."/>
            <person name="Das S.P."/>
            <person name="Daugherty S."/>
            <person name="Mongodin E.F."/>
        </authorList>
    </citation>
    <scope>NUCLEOTIDE SEQUENCE [LARGE SCALE GENOMIC DNA]</scope>
    <source>
        <strain evidence="3 4">3975 RP4</strain>
    </source>
</reference>
<evidence type="ECO:0000259" key="2">
    <source>
        <dbReference type="Pfam" id="PF04235"/>
    </source>
</evidence>
<dbReference type="EMBL" id="JNHM01000027">
    <property type="protein sequence ID" value="KDS54160.1"/>
    <property type="molecule type" value="Genomic_DNA"/>
</dbReference>
<sequence length="393" mass="45340">MEKQLSEKLPRVEVVDALRGFAVMAILLVHSLEHFIFPVYPVDQPAWLNILNDGVFNVTFTLLAGKSYAIFALLFGFTFYIQSANQQRKGKDFGYRFLWRLLLLVAFATLNAAFFPAGDVLLLFSVVGIVLFVVRKWSDCAILVTAILFLLQPVEWYHYIVGLFDPSHTLPDWGVGAMYKEVAEYTKEGNLWEFLGKNMTFGQKASLYWALGAGRFWQTAGLFLMGLYIGRKQLFVTSEKHTRFWVKALIISAISFAPLFQLKELIMASDSELIRQTAGTAFDMWQKFAFTFVLVASFVLLYQRDRFKNFVSNLRYYGRMSLTNYITQSIAGAIIYFPFGLYLAPYCGYTLSLLVGFVLFLLQVQFCKWWLKGHKQGPLESLWHKWTWMYSKK</sequence>
<dbReference type="AlphaFoldDB" id="A0A069SI95"/>
<feature type="transmembrane region" description="Helical" evidence="1">
    <location>
        <begin position="93"/>
        <end position="110"/>
    </location>
</feature>
<protein>
    <recommendedName>
        <fullName evidence="2">DUF418 domain-containing protein</fullName>
    </recommendedName>
</protein>
<evidence type="ECO:0000313" key="3">
    <source>
        <dbReference type="EMBL" id="KDS54160.1"/>
    </source>
</evidence>
<dbReference type="InterPro" id="IPR052529">
    <property type="entry name" value="Bact_Transport_Assoc"/>
</dbReference>
<dbReference type="Pfam" id="PF04235">
    <property type="entry name" value="DUF418"/>
    <property type="match status" value="1"/>
</dbReference>
<feature type="transmembrane region" description="Helical" evidence="1">
    <location>
        <begin position="60"/>
        <end position="81"/>
    </location>
</feature>
<evidence type="ECO:0000256" key="1">
    <source>
        <dbReference type="SAM" id="Phobius"/>
    </source>
</evidence>
<evidence type="ECO:0000313" key="4">
    <source>
        <dbReference type="Proteomes" id="UP000027661"/>
    </source>
</evidence>
<feature type="transmembrane region" description="Helical" evidence="1">
    <location>
        <begin position="21"/>
        <end position="40"/>
    </location>
</feature>
<dbReference type="GeneID" id="5301724"/>
<dbReference type="PATRIC" id="fig|1339352.3.peg.1882"/>
<comment type="caution">
    <text evidence="3">The sequence shown here is derived from an EMBL/GenBank/DDBJ whole genome shotgun (WGS) entry which is preliminary data.</text>
</comment>
<accession>A0A069SI95</accession>
<organism evidence="3 4">
    <name type="scientific">Phocaeicola vulgatus str. 3975 RP4</name>
    <dbReference type="NCBI Taxonomy" id="1339352"/>
    <lineage>
        <taxon>Bacteria</taxon>
        <taxon>Pseudomonadati</taxon>
        <taxon>Bacteroidota</taxon>
        <taxon>Bacteroidia</taxon>
        <taxon>Bacteroidales</taxon>
        <taxon>Bacteroidaceae</taxon>
        <taxon>Phocaeicola</taxon>
    </lineage>
</organism>
<keyword evidence="1" id="KW-0812">Transmembrane</keyword>
<feature type="transmembrane region" description="Helical" evidence="1">
    <location>
        <begin position="284"/>
        <end position="302"/>
    </location>
</feature>
<keyword evidence="1" id="KW-0472">Membrane</keyword>
<feature type="transmembrane region" description="Helical" evidence="1">
    <location>
        <begin position="242"/>
        <end position="260"/>
    </location>
</feature>
<proteinExistence type="predicted"/>
<keyword evidence="1" id="KW-1133">Transmembrane helix</keyword>
<feature type="domain" description="DUF418" evidence="2">
    <location>
        <begin position="230"/>
        <end position="389"/>
    </location>
</feature>
<dbReference type="InterPro" id="IPR007349">
    <property type="entry name" value="DUF418"/>
</dbReference>
<dbReference type="PANTHER" id="PTHR30590:SF2">
    <property type="entry name" value="INNER MEMBRANE PROTEIN"/>
    <property type="match status" value="1"/>
</dbReference>
<feature type="transmembrane region" description="Helical" evidence="1">
    <location>
        <begin position="322"/>
        <end position="343"/>
    </location>
</feature>
<dbReference type="PANTHER" id="PTHR30590">
    <property type="entry name" value="INNER MEMBRANE PROTEIN"/>
    <property type="match status" value="1"/>
</dbReference>
<name>A0A069SI95_PHOVU</name>
<feature type="transmembrane region" description="Helical" evidence="1">
    <location>
        <begin position="116"/>
        <end position="134"/>
    </location>
</feature>
<feature type="transmembrane region" description="Helical" evidence="1">
    <location>
        <begin position="207"/>
        <end position="230"/>
    </location>
</feature>
<dbReference type="RefSeq" id="WP_005850669.1">
    <property type="nucleotide sequence ID" value="NZ_JNHM01000027.1"/>
</dbReference>
<feature type="transmembrane region" description="Helical" evidence="1">
    <location>
        <begin position="349"/>
        <end position="371"/>
    </location>
</feature>
<feature type="transmembrane region" description="Helical" evidence="1">
    <location>
        <begin position="141"/>
        <end position="160"/>
    </location>
</feature>
<gene>
    <name evidence="3" type="ORF">M099_1944</name>
</gene>
<dbReference type="Proteomes" id="UP000027661">
    <property type="component" value="Unassembled WGS sequence"/>
</dbReference>